<keyword evidence="1" id="KW-1185">Reference proteome</keyword>
<reference evidence="2" key="1">
    <citation type="submission" date="2022-11" db="UniProtKB">
        <authorList>
            <consortium name="WormBaseParasite"/>
        </authorList>
    </citation>
    <scope>IDENTIFICATION</scope>
</reference>
<evidence type="ECO:0000313" key="1">
    <source>
        <dbReference type="Proteomes" id="UP000887574"/>
    </source>
</evidence>
<dbReference type="WBParaSite" id="jg22959">
    <property type="protein sequence ID" value="jg22959"/>
    <property type="gene ID" value="jg22959"/>
</dbReference>
<evidence type="ECO:0000313" key="2">
    <source>
        <dbReference type="WBParaSite" id="jg22959"/>
    </source>
</evidence>
<dbReference type="AlphaFoldDB" id="A0A915DUI6"/>
<name>A0A915DUI6_9BILA</name>
<proteinExistence type="predicted"/>
<protein>
    <submittedName>
        <fullName evidence="2">THAP-type domain-containing protein</fullName>
    </submittedName>
</protein>
<organism evidence="1 2">
    <name type="scientific">Ditylenchus dipsaci</name>
    <dbReference type="NCBI Taxonomy" id="166011"/>
    <lineage>
        <taxon>Eukaryota</taxon>
        <taxon>Metazoa</taxon>
        <taxon>Ecdysozoa</taxon>
        <taxon>Nematoda</taxon>
        <taxon>Chromadorea</taxon>
        <taxon>Rhabditida</taxon>
        <taxon>Tylenchina</taxon>
        <taxon>Tylenchomorpha</taxon>
        <taxon>Sphaerularioidea</taxon>
        <taxon>Anguinidae</taxon>
        <taxon>Anguininae</taxon>
        <taxon>Ditylenchus</taxon>
    </lineage>
</organism>
<accession>A0A915DUI6</accession>
<sequence>MTLNDPRLSIYNPAAHFDINKKRQRIYICYKHFAENDLIKDELGNSVGVCPDAPIAYRAEAISTFSEPIISLEHSDDNEPMQTLEDQTGTPRLKRKYTKGSIVQLGCDGLSDTTEDEDYDPSESLPEALLRLWWQDYNTPFFPEIDEHQC</sequence>
<dbReference type="Proteomes" id="UP000887574">
    <property type="component" value="Unplaced"/>
</dbReference>